<protein>
    <submittedName>
        <fullName evidence="2">Uncharacterized protein</fullName>
    </submittedName>
</protein>
<accession>A0AAU8EB70</accession>
<dbReference type="EMBL" id="PP848836">
    <property type="protein sequence ID" value="XCG95678.1"/>
    <property type="molecule type" value="Genomic_DNA"/>
</dbReference>
<evidence type="ECO:0000256" key="1">
    <source>
        <dbReference type="SAM" id="MobiDB-lite"/>
    </source>
</evidence>
<organism evidence="2">
    <name type="scientific">Klebsiella phage vB_Kpn13-P1</name>
    <dbReference type="NCBI Taxonomy" id="3230840"/>
    <lineage>
        <taxon>Viruses</taxon>
    </lineage>
</organism>
<gene>
    <name evidence="2" type="ORF">vBKpn13P1_128</name>
</gene>
<reference evidence="2" key="1">
    <citation type="submission" date="2024-05" db="EMBL/GenBank/DDBJ databases">
        <authorList>
            <person name="Ferriol-Gonzalez C."/>
            <person name="Concha-Eloko R."/>
            <person name="Bernabeu-Gimeno M."/>
            <person name="Fernandez-Cuenca F."/>
            <person name="Canada-Garcia J.E."/>
            <person name="Garcia-Cobos S."/>
            <person name="Sanjuan R."/>
            <person name="Domingo-Calap P."/>
        </authorList>
    </citation>
    <scope>NUCLEOTIDE SEQUENCE</scope>
</reference>
<proteinExistence type="predicted"/>
<name>A0AAU8EB70_9VIRU</name>
<feature type="compositionally biased region" description="Polar residues" evidence="1">
    <location>
        <begin position="89"/>
        <end position="101"/>
    </location>
</feature>
<evidence type="ECO:0000313" key="2">
    <source>
        <dbReference type="EMBL" id="XCG95678.1"/>
    </source>
</evidence>
<sequence length="101" mass="11621">MNLVNVKGPLPTDKEYVVVSDLSAREILALWREAVHKYTTEYPSHYLPLNRWLSLMGYTFCYTTPMEEFAEENSKAKENKKAREKRKMSVTSSLGESSADL</sequence>
<feature type="compositionally biased region" description="Basic and acidic residues" evidence="1">
    <location>
        <begin position="72"/>
        <end position="81"/>
    </location>
</feature>
<feature type="region of interest" description="Disordered" evidence="1">
    <location>
        <begin position="70"/>
        <end position="101"/>
    </location>
</feature>